<evidence type="ECO:0000256" key="1">
    <source>
        <dbReference type="ARBA" id="ARBA00001974"/>
    </source>
</evidence>
<reference evidence="6" key="1">
    <citation type="journal article" date="2019" name="Int. J. Syst. Evol. Microbiol.">
        <title>The Global Catalogue of Microorganisms (GCM) 10K type strain sequencing project: providing services to taxonomists for standard genome sequencing and annotation.</title>
        <authorList>
            <consortium name="The Broad Institute Genomics Platform"/>
            <consortium name="The Broad Institute Genome Sequencing Center for Infectious Disease"/>
            <person name="Wu L."/>
            <person name="Ma J."/>
        </authorList>
    </citation>
    <scope>NUCLEOTIDE SEQUENCE [LARGE SCALE GENOMIC DNA]</scope>
    <source>
        <strain evidence="6">JCM 9371</strain>
    </source>
</reference>
<keyword evidence="6" id="KW-1185">Reference proteome</keyword>
<dbReference type="RefSeq" id="WP_378323495.1">
    <property type="nucleotide sequence ID" value="NZ_JBHTGP010000012.1"/>
</dbReference>
<feature type="domain" description="FAD-binding" evidence="4">
    <location>
        <begin position="4"/>
        <end position="153"/>
    </location>
</feature>
<dbReference type="Proteomes" id="UP001597063">
    <property type="component" value="Unassembled WGS sequence"/>
</dbReference>
<evidence type="ECO:0000313" key="5">
    <source>
        <dbReference type="EMBL" id="MFD0687186.1"/>
    </source>
</evidence>
<name>A0ABW2XKU7_9ACTN</name>
<keyword evidence="2" id="KW-0285">Flavoprotein</keyword>
<evidence type="ECO:0000256" key="3">
    <source>
        <dbReference type="ARBA" id="ARBA00022827"/>
    </source>
</evidence>
<accession>A0ABW2XKU7</accession>
<keyword evidence="5" id="KW-0560">Oxidoreductase</keyword>
<keyword evidence="3" id="KW-0274">FAD</keyword>
<evidence type="ECO:0000256" key="2">
    <source>
        <dbReference type="ARBA" id="ARBA00022630"/>
    </source>
</evidence>
<evidence type="ECO:0000313" key="6">
    <source>
        <dbReference type="Proteomes" id="UP001597063"/>
    </source>
</evidence>
<dbReference type="PANTHER" id="PTHR43004">
    <property type="entry name" value="TRK SYSTEM POTASSIUM UPTAKE PROTEIN"/>
    <property type="match status" value="1"/>
</dbReference>
<gene>
    <name evidence="5" type="ORF">ACFQZM_21990</name>
</gene>
<dbReference type="EMBL" id="JBHTGP010000012">
    <property type="protein sequence ID" value="MFD0687186.1"/>
    <property type="molecule type" value="Genomic_DNA"/>
</dbReference>
<comment type="caution">
    <text evidence="5">The sequence shown here is derived from an EMBL/GenBank/DDBJ whole genome shotgun (WGS) entry which is preliminary data.</text>
</comment>
<dbReference type="GO" id="GO:0004497">
    <property type="term" value="F:monooxygenase activity"/>
    <property type="evidence" value="ECO:0007669"/>
    <property type="project" value="UniProtKB-KW"/>
</dbReference>
<dbReference type="InterPro" id="IPR002938">
    <property type="entry name" value="FAD-bd"/>
</dbReference>
<dbReference type="PANTHER" id="PTHR43004:SF19">
    <property type="entry name" value="BINDING MONOOXYGENASE, PUTATIVE (JCVI)-RELATED"/>
    <property type="match status" value="1"/>
</dbReference>
<organism evidence="5 6">
    <name type="scientific">Actinomadura fibrosa</name>
    <dbReference type="NCBI Taxonomy" id="111802"/>
    <lineage>
        <taxon>Bacteria</taxon>
        <taxon>Bacillati</taxon>
        <taxon>Actinomycetota</taxon>
        <taxon>Actinomycetes</taxon>
        <taxon>Streptosporangiales</taxon>
        <taxon>Thermomonosporaceae</taxon>
        <taxon>Actinomadura</taxon>
    </lineage>
</organism>
<dbReference type="InterPro" id="IPR050641">
    <property type="entry name" value="RIFMO-like"/>
</dbReference>
<dbReference type="InterPro" id="IPR036188">
    <property type="entry name" value="FAD/NAD-bd_sf"/>
</dbReference>
<sequence length="153" mass="15724">MGSDVLIVGAGPTGLLLAGDLAAAGVATTVLERRTTDSNLARAFVVQARTLELLDARGIADELIATGTAVPALPALADYTIDLGGLPSRFNYLLATPQYRTEAVLQDRAVANGAEIVRGAAVTALRQDSGGVEVEARGEDGGTRSWRASYAVG</sequence>
<evidence type="ECO:0000259" key="4">
    <source>
        <dbReference type="Pfam" id="PF01494"/>
    </source>
</evidence>
<dbReference type="Gene3D" id="3.50.50.60">
    <property type="entry name" value="FAD/NAD(P)-binding domain"/>
    <property type="match status" value="1"/>
</dbReference>
<protein>
    <submittedName>
        <fullName evidence="5">FAD-dependent monooxygenase</fullName>
    </submittedName>
</protein>
<dbReference type="PRINTS" id="PR00420">
    <property type="entry name" value="RNGMNOXGNASE"/>
</dbReference>
<keyword evidence="5" id="KW-0503">Monooxygenase</keyword>
<proteinExistence type="predicted"/>
<comment type="cofactor">
    <cofactor evidence="1">
        <name>FAD</name>
        <dbReference type="ChEBI" id="CHEBI:57692"/>
    </cofactor>
</comment>
<dbReference type="Pfam" id="PF01494">
    <property type="entry name" value="FAD_binding_3"/>
    <property type="match status" value="1"/>
</dbReference>
<feature type="non-terminal residue" evidence="5">
    <location>
        <position position="153"/>
    </location>
</feature>
<dbReference type="SUPFAM" id="SSF51905">
    <property type="entry name" value="FAD/NAD(P)-binding domain"/>
    <property type="match status" value="1"/>
</dbReference>